<name>A0A4R2TQ86_9FIRM</name>
<evidence type="ECO:0000313" key="2">
    <source>
        <dbReference type="Proteomes" id="UP000295504"/>
    </source>
</evidence>
<proteinExistence type="predicted"/>
<gene>
    <name evidence="1" type="ORF">EDD79_100955</name>
</gene>
<evidence type="ECO:0008006" key="3">
    <source>
        <dbReference type="Google" id="ProtNLM"/>
    </source>
</evidence>
<dbReference type="RefSeq" id="WP_165913645.1">
    <property type="nucleotide sequence ID" value="NZ_CP058648.1"/>
</dbReference>
<evidence type="ECO:0000313" key="1">
    <source>
        <dbReference type="EMBL" id="TCQ03475.1"/>
    </source>
</evidence>
<dbReference type="EMBL" id="SLYC01000009">
    <property type="protein sequence ID" value="TCQ03475.1"/>
    <property type="molecule type" value="Genomic_DNA"/>
</dbReference>
<accession>A0A4R2TQ86</accession>
<dbReference type="Proteomes" id="UP000295504">
    <property type="component" value="Unassembled WGS sequence"/>
</dbReference>
<keyword evidence="2" id="KW-1185">Reference proteome</keyword>
<sequence>MIAIHCTQSCLYENEGQCTLTHVTSVTNSTNNICAYYKEKNKPERKPLKQ</sequence>
<dbReference type="AlphaFoldDB" id="A0A4R2TQ86"/>
<comment type="caution">
    <text evidence="1">The sequence shown here is derived from an EMBL/GenBank/DDBJ whole genome shotgun (WGS) entry which is preliminary data.</text>
</comment>
<protein>
    <recommendedName>
        <fullName evidence="3">Hydroxymyristoyl-ACP dehydratase</fullName>
    </recommendedName>
</protein>
<organism evidence="1 2">
    <name type="scientific">Serpentinicella alkaliphila</name>
    <dbReference type="NCBI Taxonomy" id="1734049"/>
    <lineage>
        <taxon>Bacteria</taxon>
        <taxon>Bacillati</taxon>
        <taxon>Bacillota</taxon>
        <taxon>Clostridia</taxon>
        <taxon>Peptostreptococcales</taxon>
        <taxon>Natronincolaceae</taxon>
        <taxon>Serpentinicella</taxon>
    </lineage>
</organism>
<reference evidence="1 2" key="1">
    <citation type="submission" date="2019-03" db="EMBL/GenBank/DDBJ databases">
        <title>Genomic Encyclopedia of Type Strains, Phase IV (KMG-IV): sequencing the most valuable type-strain genomes for metagenomic binning, comparative biology and taxonomic classification.</title>
        <authorList>
            <person name="Goeker M."/>
        </authorList>
    </citation>
    <scope>NUCLEOTIDE SEQUENCE [LARGE SCALE GENOMIC DNA]</scope>
    <source>
        <strain evidence="1 2">DSM 100013</strain>
    </source>
</reference>